<dbReference type="PANTHER" id="PTHR12526:SF637">
    <property type="entry name" value="GLYCOSYLTRANSFERASE EPSF-RELATED"/>
    <property type="match status" value="1"/>
</dbReference>
<protein>
    <submittedName>
        <fullName evidence="2">Glycosyltransferase involved in cell wall biosynthesis</fullName>
    </submittedName>
</protein>
<accession>A0ABX0UD05</accession>
<evidence type="ECO:0000313" key="3">
    <source>
        <dbReference type="Proteomes" id="UP000745859"/>
    </source>
</evidence>
<evidence type="ECO:0000259" key="1">
    <source>
        <dbReference type="Pfam" id="PF00534"/>
    </source>
</evidence>
<gene>
    <name evidence="2" type="ORF">FHR24_001894</name>
</gene>
<dbReference type="Proteomes" id="UP000745859">
    <property type="component" value="Unassembled WGS sequence"/>
</dbReference>
<reference evidence="2 3" key="1">
    <citation type="submission" date="2020-03" db="EMBL/GenBank/DDBJ databases">
        <title>Genomic Encyclopedia of Type Strains, Phase IV (KMG-IV): sequencing the most valuable type-strain genomes for metagenomic binning, comparative biology and taxonomic classification.</title>
        <authorList>
            <person name="Goeker M."/>
        </authorList>
    </citation>
    <scope>NUCLEOTIDE SEQUENCE [LARGE SCALE GENOMIC DNA]</scope>
    <source>
        <strain evidence="2 3">DSM 101599</strain>
    </source>
</reference>
<dbReference type="RefSeq" id="WP_167187448.1">
    <property type="nucleotide sequence ID" value="NZ_JAASQL010000002.1"/>
</dbReference>
<dbReference type="Pfam" id="PF00534">
    <property type="entry name" value="Glycos_transf_1"/>
    <property type="match status" value="1"/>
</dbReference>
<name>A0ABX0UD05_9FLAO</name>
<comment type="caution">
    <text evidence="2">The sequence shown here is derived from an EMBL/GenBank/DDBJ whole genome shotgun (WGS) entry which is preliminary data.</text>
</comment>
<dbReference type="EMBL" id="JAASQL010000002">
    <property type="protein sequence ID" value="NIJ45426.1"/>
    <property type="molecule type" value="Genomic_DNA"/>
</dbReference>
<dbReference type="PANTHER" id="PTHR12526">
    <property type="entry name" value="GLYCOSYLTRANSFERASE"/>
    <property type="match status" value="1"/>
</dbReference>
<evidence type="ECO:0000313" key="2">
    <source>
        <dbReference type="EMBL" id="NIJ45426.1"/>
    </source>
</evidence>
<feature type="domain" description="Glycosyl transferase family 1" evidence="1">
    <location>
        <begin position="226"/>
        <end position="378"/>
    </location>
</feature>
<sequence>MKVVQICTNYKGGAGKAAFRLHNALLKNGVDSVFISLGKVPLIDIKGNKSILINTSTSLFRRVVHRIKKKLKLEHRFILELRSINPNLECLLTSLPFSKIKLHIIKEIKNADIVNIHGVTHILDYKFFFNKIKAPIVWTLHDINPIAGLFHLRTDEENNKIVANSLNEKVIDYKKSIYNNIKNGAIITPSNWLYKESIKRNMFKWFFYYEIANSIPSSYFKTKDRNVLRERHNIASNIITLLFVSSDLKDKNKGFDLLLEALECIKKDNIQLLIVGDGDVSVFNKYQILNFGYISKDEEMINIFNMADIFILPSRDENLPNVLLESLACGTPVVSFNIGGMPQYIKIGINGEIASEMTGESLGEAISLSIKNKNNYSRELIKDFACSNFNENKQATEYIKIYNQLSDKV</sequence>
<proteinExistence type="predicted"/>
<dbReference type="Gene3D" id="3.40.50.2000">
    <property type="entry name" value="Glycogen Phosphorylase B"/>
    <property type="match status" value="2"/>
</dbReference>
<keyword evidence="3" id="KW-1185">Reference proteome</keyword>
<dbReference type="InterPro" id="IPR001296">
    <property type="entry name" value="Glyco_trans_1"/>
</dbReference>
<dbReference type="SUPFAM" id="SSF53756">
    <property type="entry name" value="UDP-Glycosyltransferase/glycogen phosphorylase"/>
    <property type="match status" value="1"/>
</dbReference>
<organism evidence="2 3">
    <name type="scientific">Wenyingzhuangia heitensis</name>
    <dbReference type="NCBI Taxonomy" id="1487859"/>
    <lineage>
        <taxon>Bacteria</taxon>
        <taxon>Pseudomonadati</taxon>
        <taxon>Bacteroidota</taxon>
        <taxon>Flavobacteriia</taxon>
        <taxon>Flavobacteriales</taxon>
        <taxon>Flavobacteriaceae</taxon>
        <taxon>Wenyingzhuangia</taxon>
    </lineage>
</organism>